<gene>
    <name evidence="2" type="ORF">M3P05_10095</name>
</gene>
<feature type="domain" description="Immunity MXAN-0049 protein" evidence="1">
    <location>
        <begin position="47"/>
        <end position="177"/>
    </location>
</feature>
<dbReference type="RefSeq" id="WP_249699449.1">
    <property type="nucleotide sequence ID" value="NZ_JAMFLX010000011.1"/>
</dbReference>
<evidence type="ECO:0000313" key="3">
    <source>
        <dbReference type="Proteomes" id="UP001203338"/>
    </source>
</evidence>
<accession>A0ABT0PFX3</accession>
<dbReference type="EMBL" id="JAMFLX010000011">
    <property type="protein sequence ID" value="MCL6270272.1"/>
    <property type="molecule type" value="Genomic_DNA"/>
</dbReference>
<dbReference type="Proteomes" id="UP001203338">
    <property type="component" value="Unassembled WGS sequence"/>
</dbReference>
<evidence type="ECO:0000313" key="2">
    <source>
        <dbReference type="EMBL" id="MCL6270272.1"/>
    </source>
</evidence>
<organism evidence="2 3">
    <name type="scientific">Parendozoicomonas callyspongiae</name>
    <dbReference type="NCBI Taxonomy" id="2942213"/>
    <lineage>
        <taxon>Bacteria</taxon>
        <taxon>Pseudomonadati</taxon>
        <taxon>Pseudomonadota</taxon>
        <taxon>Gammaproteobacteria</taxon>
        <taxon>Oceanospirillales</taxon>
        <taxon>Endozoicomonadaceae</taxon>
        <taxon>Parendozoicomonas</taxon>
    </lineage>
</organism>
<dbReference type="InterPro" id="IPR012433">
    <property type="entry name" value="Imm11"/>
</dbReference>
<protein>
    <recommendedName>
        <fullName evidence="1">Immunity MXAN-0049 protein domain-containing protein</fullName>
    </recommendedName>
</protein>
<evidence type="ECO:0000259" key="1">
    <source>
        <dbReference type="Pfam" id="PF07791"/>
    </source>
</evidence>
<dbReference type="Pfam" id="PF07791">
    <property type="entry name" value="Imm11"/>
    <property type="match status" value="1"/>
</dbReference>
<proteinExistence type="predicted"/>
<reference evidence="2 3" key="1">
    <citation type="submission" date="2022-05" db="EMBL/GenBank/DDBJ databases">
        <authorList>
            <person name="Park J.-S."/>
        </authorList>
    </citation>
    <scope>NUCLEOTIDE SEQUENCE [LARGE SCALE GENOMIC DNA]</scope>
    <source>
        <strain evidence="2 3">2012CJ34-2</strain>
    </source>
</reference>
<name>A0ABT0PFX3_9GAMM</name>
<sequence>MDEGIKDIKMFVISADTKNFETFIPVSDDYEDTHGDILCKGETLADDWSGPLEVEVEEPDGRPVGDCSFMFAGSLVVNESAKSVFQPFLNACDELMPLKNGDADYWLLNVRNIIPAIDKTATEFNDVGLLVRKVFKNDIAVDIFKIEEDNKTYIYCSEAVVKSFDDKGITGLIFEEIPTAK</sequence>
<keyword evidence="3" id="KW-1185">Reference proteome</keyword>
<comment type="caution">
    <text evidence="2">The sequence shown here is derived from an EMBL/GenBank/DDBJ whole genome shotgun (WGS) entry which is preliminary data.</text>
</comment>